<dbReference type="GO" id="GO:0005783">
    <property type="term" value="C:endoplasmic reticulum"/>
    <property type="evidence" value="ECO:0007669"/>
    <property type="project" value="UniProtKB-SubCell"/>
</dbReference>
<dbReference type="AlphaFoldDB" id="A0A158NRJ4"/>
<reference evidence="21" key="2">
    <citation type="submission" date="2016-04" db="UniProtKB">
        <authorList>
            <consortium name="EnsemblMetazoa"/>
        </authorList>
    </citation>
    <scope>IDENTIFICATION</scope>
</reference>
<evidence type="ECO:0000256" key="3">
    <source>
        <dbReference type="ARBA" id="ARBA00004922"/>
    </source>
</evidence>
<evidence type="ECO:0000256" key="4">
    <source>
        <dbReference type="ARBA" id="ARBA00012196"/>
    </source>
</evidence>
<evidence type="ECO:0000256" key="13">
    <source>
        <dbReference type="ARBA" id="ARBA00023277"/>
    </source>
</evidence>
<evidence type="ECO:0000256" key="1">
    <source>
        <dbReference type="ARBA" id="ARBA00004240"/>
    </source>
</evidence>
<evidence type="ECO:0000313" key="22">
    <source>
        <dbReference type="Proteomes" id="UP000005205"/>
    </source>
</evidence>
<reference evidence="22" key="1">
    <citation type="journal article" date="2011" name="PLoS Genet.">
        <title>The genome sequence of the leaf-cutter ant Atta cephalotes reveals insights into its obligate symbiotic lifestyle.</title>
        <authorList>
            <person name="Suen G."/>
            <person name="Teiling C."/>
            <person name="Li L."/>
            <person name="Holt C."/>
            <person name="Abouheif E."/>
            <person name="Bornberg-Bauer E."/>
            <person name="Bouffard P."/>
            <person name="Caldera E.J."/>
            <person name="Cash E."/>
            <person name="Cavanaugh A."/>
            <person name="Denas O."/>
            <person name="Elhaik E."/>
            <person name="Fave M.J."/>
            <person name="Gadau J."/>
            <person name="Gibson J.D."/>
            <person name="Graur D."/>
            <person name="Grubbs K.J."/>
            <person name="Hagen D.E."/>
            <person name="Harkins T.T."/>
            <person name="Helmkampf M."/>
            <person name="Hu H."/>
            <person name="Johnson B.R."/>
            <person name="Kim J."/>
            <person name="Marsh S.E."/>
            <person name="Moeller J.A."/>
            <person name="Munoz-Torres M.C."/>
            <person name="Murphy M.C."/>
            <person name="Naughton M.C."/>
            <person name="Nigam S."/>
            <person name="Overson R."/>
            <person name="Rajakumar R."/>
            <person name="Reese J.T."/>
            <person name="Scott J.J."/>
            <person name="Smith C.R."/>
            <person name="Tao S."/>
            <person name="Tsutsui N.D."/>
            <person name="Viljakainen L."/>
            <person name="Wissler L."/>
            <person name="Yandell M.D."/>
            <person name="Zimmer F."/>
            <person name="Taylor J."/>
            <person name="Slater S.C."/>
            <person name="Clifton S.W."/>
            <person name="Warren W.C."/>
            <person name="Elsik C.G."/>
            <person name="Smith C.D."/>
            <person name="Weinstock G.M."/>
            <person name="Gerardo N.M."/>
            <person name="Currie C.R."/>
        </authorList>
    </citation>
    <scope>NUCLEOTIDE SEQUENCE [LARGE SCALE GENOMIC DNA]</scope>
</reference>
<dbReference type="KEGG" id="acep:105623364"/>
<evidence type="ECO:0000256" key="6">
    <source>
        <dbReference type="ARBA" id="ARBA00022679"/>
    </source>
</evidence>
<evidence type="ECO:0000256" key="20">
    <source>
        <dbReference type="SAM" id="SignalP"/>
    </source>
</evidence>
<feature type="chain" id="PRO_5007629485" description="GDP-fucose protein O-fucosyltransferase 2" evidence="20">
    <location>
        <begin position="20"/>
        <end position="440"/>
    </location>
</feature>
<evidence type="ECO:0000256" key="8">
    <source>
        <dbReference type="ARBA" id="ARBA00022824"/>
    </source>
</evidence>
<evidence type="ECO:0000256" key="10">
    <source>
        <dbReference type="ARBA" id="ARBA00023157"/>
    </source>
</evidence>
<keyword evidence="10" id="KW-1015">Disulfide bond</keyword>
<name>A0A158NRJ4_ATTCE</name>
<evidence type="ECO:0000256" key="15">
    <source>
        <dbReference type="ARBA" id="ARBA00026232"/>
    </source>
</evidence>
<dbReference type="GO" id="GO:0046922">
    <property type="term" value="F:peptide-O-fucosyltransferase activity"/>
    <property type="evidence" value="ECO:0007669"/>
    <property type="project" value="UniProtKB-EC"/>
</dbReference>
<evidence type="ECO:0000313" key="21">
    <source>
        <dbReference type="EnsemblMetazoa" id="XP_012060152.1"/>
    </source>
</evidence>
<keyword evidence="13" id="KW-0119">Carbohydrate metabolism</keyword>
<keyword evidence="12" id="KW-0294">Fucose metabolism</keyword>
<keyword evidence="11" id="KW-0325">Glycoprotein</keyword>
<keyword evidence="9" id="KW-0333">Golgi apparatus</keyword>
<keyword evidence="7 20" id="KW-0732">Signal</keyword>
<evidence type="ECO:0000256" key="17">
    <source>
        <dbReference type="ARBA" id="ARBA00047273"/>
    </source>
</evidence>
<organism evidence="21 22">
    <name type="scientific">Atta cephalotes</name>
    <name type="common">Leafcutter ant</name>
    <dbReference type="NCBI Taxonomy" id="12957"/>
    <lineage>
        <taxon>Eukaryota</taxon>
        <taxon>Metazoa</taxon>
        <taxon>Ecdysozoa</taxon>
        <taxon>Arthropoda</taxon>
        <taxon>Hexapoda</taxon>
        <taxon>Insecta</taxon>
        <taxon>Pterygota</taxon>
        <taxon>Neoptera</taxon>
        <taxon>Endopterygota</taxon>
        <taxon>Hymenoptera</taxon>
        <taxon>Apocrita</taxon>
        <taxon>Aculeata</taxon>
        <taxon>Formicoidea</taxon>
        <taxon>Formicidae</taxon>
        <taxon>Myrmicinae</taxon>
        <taxon>Atta</taxon>
    </lineage>
</organism>
<dbReference type="EMBL" id="ADTU01002059">
    <property type="status" value="NOT_ANNOTATED_CDS"/>
    <property type="molecule type" value="Genomic_DNA"/>
</dbReference>
<protein>
    <recommendedName>
        <fullName evidence="15">GDP-fucose protein O-fucosyltransferase 2</fullName>
        <ecNumber evidence="4">2.4.1.221</ecNumber>
    </recommendedName>
    <alternativeName>
        <fullName evidence="16">Peptide-O-fucosyltransferase 2</fullName>
    </alternativeName>
</protein>
<keyword evidence="5" id="KW-0328">Glycosyltransferase</keyword>
<evidence type="ECO:0000256" key="2">
    <source>
        <dbReference type="ARBA" id="ARBA00004555"/>
    </source>
</evidence>
<comment type="pathway">
    <text evidence="3">Protein modification; protein glycosylation.</text>
</comment>
<evidence type="ECO:0000256" key="14">
    <source>
        <dbReference type="ARBA" id="ARBA00025803"/>
    </source>
</evidence>
<gene>
    <name evidence="21" type="primary">105623364</name>
</gene>
<feature type="signal peptide" evidence="20">
    <location>
        <begin position="1"/>
        <end position="19"/>
    </location>
</feature>
<dbReference type="InterPro" id="IPR019378">
    <property type="entry name" value="GDP-Fuc_O-FucTrfase"/>
</dbReference>
<evidence type="ECO:0000256" key="5">
    <source>
        <dbReference type="ARBA" id="ARBA00022676"/>
    </source>
</evidence>
<dbReference type="EC" id="2.4.1.221" evidence="4"/>
<feature type="compositionally biased region" description="Basic and acidic residues" evidence="19">
    <location>
        <begin position="276"/>
        <end position="287"/>
    </location>
</feature>
<comment type="subcellular location">
    <subcellularLocation>
        <location evidence="1">Endoplasmic reticulum</location>
    </subcellularLocation>
    <subcellularLocation>
        <location evidence="2">Golgi apparatus</location>
    </subcellularLocation>
</comment>
<dbReference type="Gene3D" id="3.40.50.11340">
    <property type="match status" value="1"/>
</dbReference>
<evidence type="ECO:0000256" key="16">
    <source>
        <dbReference type="ARBA" id="ARBA00033083"/>
    </source>
</evidence>
<dbReference type="PANTHER" id="PTHR13398:SF0">
    <property type="entry name" value="GDP-FUCOSE PROTEIN O-FUCOSYLTRANSFERASE 2"/>
    <property type="match status" value="1"/>
</dbReference>
<dbReference type="eggNOG" id="ENOG502QPS6">
    <property type="taxonomic scope" value="Eukaryota"/>
</dbReference>
<evidence type="ECO:0000256" key="7">
    <source>
        <dbReference type="ARBA" id="ARBA00022729"/>
    </source>
</evidence>
<dbReference type="Proteomes" id="UP000005205">
    <property type="component" value="Unassembled WGS sequence"/>
</dbReference>
<dbReference type="InParanoid" id="A0A158NRJ4"/>
<evidence type="ECO:0000256" key="18">
    <source>
        <dbReference type="ARBA" id="ARBA00048647"/>
    </source>
</evidence>
<dbReference type="PANTHER" id="PTHR13398">
    <property type="entry name" value="GDP-FUCOSE PROTEIN O-FUCOSYLTRANSFERASE 2"/>
    <property type="match status" value="1"/>
</dbReference>
<dbReference type="GO" id="GO:0006004">
    <property type="term" value="P:fucose metabolic process"/>
    <property type="evidence" value="ECO:0007669"/>
    <property type="project" value="UniProtKB-KW"/>
</dbReference>
<dbReference type="OrthoDB" id="422368at2759"/>
<comment type="catalytic activity">
    <reaction evidence="17">
        <text>L-threonyl-[protein] + GDP-beta-L-fucose = 3-O-(alpha-L-fucosyl)-L-threonyl-[protein] + GDP + H(+)</text>
        <dbReference type="Rhea" id="RHEA:70491"/>
        <dbReference type="Rhea" id="RHEA-COMP:11060"/>
        <dbReference type="Rhea" id="RHEA-COMP:17915"/>
        <dbReference type="ChEBI" id="CHEBI:15378"/>
        <dbReference type="ChEBI" id="CHEBI:30013"/>
        <dbReference type="ChEBI" id="CHEBI:57273"/>
        <dbReference type="ChEBI" id="CHEBI:58189"/>
        <dbReference type="ChEBI" id="CHEBI:189631"/>
        <dbReference type="EC" id="2.4.1.221"/>
    </reaction>
    <physiologicalReaction direction="left-to-right" evidence="17">
        <dbReference type="Rhea" id="RHEA:70492"/>
    </physiologicalReaction>
</comment>
<dbReference type="InterPro" id="IPR045130">
    <property type="entry name" value="OFUT2-like"/>
</dbReference>
<keyword evidence="8" id="KW-0256">Endoplasmic reticulum</keyword>
<sequence>MSALKVLCIIISIVFAVSGSEFGFCKAPDKCTMDSRKCVENHFTKKRYILYDVNPAEGFNLRRDVYIRIAVFLRKLIERDKEFQWQLVLPPWGNLYHWRSRNIGSQERLFWSTFFDITSLQLYIPVIEMYEFVEEYSCGNREVQLDRLYILQNDEEMFKTGKFEDKNELIECDHDSLRYHKLKQHMYTGPFWGYSNVTARDVKCLKFHGMARDLSQNLMPTRYRSIMFDRMEIALHDEYGSKEYWRARRSMRYNSELYNIAEDYRKTFLNSTNKNDNTERPADWTKEKNRRNARGGPYLAVHLRRRDFIMAHKASVPTIMNTALQLQKRMVKLGLTLLFIATDAEQYEFEELKLYLSQYKIMKYVPSDYVINKFKDGGVAIIDQIICSYARYFIGTHESTFTFRIQEDREIIGFPSDTTFNKLCKTNEDCTIDGFWSIVW</sequence>
<dbReference type="Gene3D" id="3.40.50.11350">
    <property type="match status" value="1"/>
</dbReference>
<comment type="similarity">
    <text evidence="14">Belongs to the glycosyltransferase 68 family.</text>
</comment>
<comment type="catalytic activity">
    <reaction evidence="18">
        <text>L-seryl-[protein] + GDP-beta-L-fucose = 3-O-(alpha-L-fucosyl)-L-seryl-[protein] + GDP + H(+)</text>
        <dbReference type="Rhea" id="RHEA:63644"/>
        <dbReference type="Rhea" id="RHEA-COMP:9863"/>
        <dbReference type="Rhea" id="RHEA-COMP:17914"/>
        <dbReference type="ChEBI" id="CHEBI:15378"/>
        <dbReference type="ChEBI" id="CHEBI:29999"/>
        <dbReference type="ChEBI" id="CHEBI:57273"/>
        <dbReference type="ChEBI" id="CHEBI:58189"/>
        <dbReference type="ChEBI" id="CHEBI:189632"/>
        <dbReference type="EC" id="2.4.1.221"/>
    </reaction>
    <physiologicalReaction direction="left-to-right" evidence="18">
        <dbReference type="Rhea" id="RHEA:63645"/>
    </physiologicalReaction>
</comment>
<proteinExistence type="inferred from homology"/>
<keyword evidence="6" id="KW-0808">Transferase</keyword>
<dbReference type="FunCoup" id="A0A158NRJ4">
    <property type="interactions" value="743"/>
</dbReference>
<dbReference type="Pfam" id="PF10250">
    <property type="entry name" value="O-FucT"/>
    <property type="match status" value="1"/>
</dbReference>
<accession>A0A158NRJ4</accession>
<keyword evidence="22" id="KW-1185">Reference proteome</keyword>
<dbReference type="STRING" id="12957.A0A158NRJ4"/>
<evidence type="ECO:0000256" key="9">
    <source>
        <dbReference type="ARBA" id="ARBA00023034"/>
    </source>
</evidence>
<dbReference type="GO" id="GO:0005794">
    <property type="term" value="C:Golgi apparatus"/>
    <property type="evidence" value="ECO:0007669"/>
    <property type="project" value="UniProtKB-SubCell"/>
</dbReference>
<evidence type="ECO:0000256" key="19">
    <source>
        <dbReference type="SAM" id="MobiDB-lite"/>
    </source>
</evidence>
<dbReference type="CDD" id="cd11298">
    <property type="entry name" value="O-FucT-2"/>
    <property type="match status" value="1"/>
</dbReference>
<dbReference type="FunFam" id="3.40.50.11350:FF:000002">
    <property type="entry name" value="GDP-fucose protein O-fucosyltransferase 2"/>
    <property type="match status" value="1"/>
</dbReference>
<dbReference type="EnsemblMetazoa" id="XM_012204762.1">
    <property type="protein sequence ID" value="XP_012060152.1"/>
    <property type="gene ID" value="LOC105623364"/>
</dbReference>
<evidence type="ECO:0000256" key="11">
    <source>
        <dbReference type="ARBA" id="ARBA00023180"/>
    </source>
</evidence>
<evidence type="ECO:0000256" key="12">
    <source>
        <dbReference type="ARBA" id="ARBA00023253"/>
    </source>
</evidence>
<dbReference type="EMBL" id="ADTU01002058">
    <property type="status" value="NOT_ANNOTATED_CDS"/>
    <property type="molecule type" value="Genomic_DNA"/>
</dbReference>
<feature type="region of interest" description="Disordered" evidence="19">
    <location>
        <begin position="271"/>
        <end position="290"/>
    </location>
</feature>